<feature type="domain" description="Response regulatory" evidence="9">
    <location>
        <begin position="3"/>
        <end position="118"/>
    </location>
</feature>
<dbReference type="GO" id="GO:0005524">
    <property type="term" value="F:ATP binding"/>
    <property type="evidence" value="ECO:0007669"/>
    <property type="project" value="UniProtKB-KW"/>
</dbReference>
<evidence type="ECO:0000259" key="9">
    <source>
        <dbReference type="PROSITE" id="PS50110"/>
    </source>
</evidence>
<evidence type="ECO:0000256" key="2">
    <source>
        <dbReference type="ARBA" id="ARBA00022741"/>
    </source>
</evidence>
<dbReference type="EMBL" id="CAJQUM010000001">
    <property type="protein sequence ID" value="CAG4884001.1"/>
    <property type="molecule type" value="Genomic_DNA"/>
</dbReference>
<dbReference type="SUPFAM" id="SSF52540">
    <property type="entry name" value="P-loop containing nucleoside triphosphate hydrolases"/>
    <property type="match status" value="1"/>
</dbReference>
<dbReference type="PANTHER" id="PTHR32071:SF17">
    <property type="entry name" value="TRANSCRIPTIONAL REGULATOR (NTRC FAMILY)"/>
    <property type="match status" value="1"/>
</dbReference>
<evidence type="ECO:0000313" key="10">
    <source>
        <dbReference type="EMBL" id="CAG4884001.1"/>
    </source>
</evidence>
<dbReference type="PROSITE" id="PS50110">
    <property type="entry name" value="RESPONSE_REGULATORY"/>
    <property type="match status" value="1"/>
</dbReference>
<gene>
    <name evidence="10" type="ORF">GTOL_11884</name>
</gene>
<protein>
    <submittedName>
        <fullName evidence="10">DNA-binding NtrC family response regulator</fullName>
    </submittedName>
</protein>
<dbReference type="GO" id="GO:0006355">
    <property type="term" value="P:regulation of DNA-templated transcription"/>
    <property type="evidence" value="ECO:0007669"/>
    <property type="project" value="InterPro"/>
</dbReference>
<evidence type="ECO:0000313" key="11">
    <source>
        <dbReference type="Proteomes" id="UP000742786"/>
    </source>
</evidence>
<dbReference type="SUPFAM" id="SSF46689">
    <property type="entry name" value="Homeodomain-like"/>
    <property type="match status" value="1"/>
</dbReference>
<dbReference type="GO" id="GO:0043565">
    <property type="term" value="F:sequence-specific DNA binding"/>
    <property type="evidence" value="ECO:0007669"/>
    <property type="project" value="InterPro"/>
</dbReference>
<dbReference type="Proteomes" id="UP000742786">
    <property type="component" value="Unassembled WGS sequence"/>
</dbReference>
<dbReference type="Pfam" id="PF00072">
    <property type="entry name" value="Response_reg"/>
    <property type="match status" value="1"/>
</dbReference>
<dbReference type="Pfam" id="PF14532">
    <property type="entry name" value="Sigma54_activ_2"/>
    <property type="match status" value="1"/>
</dbReference>
<keyword evidence="3" id="KW-0067">ATP-binding</keyword>
<dbReference type="InterPro" id="IPR001789">
    <property type="entry name" value="Sig_transdc_resp-reg_receiver"/>
</dbReference>
<dbReference type="PROSITE" id="PS50045">
    <property type="entry name" value="SIGMA54_INTERACT_4"/>
    <property type="match status" value="1"/>
</dbReference>
<evidence type="ECO:0000259" key="8">
    <source>
        <dbReference type="PROSITE" id="PS50045"/>
    </source>
</evidence>
<accession>A0A916J7U6</accession>
<dbReference type="InterPro" id="IPR027417">
    <property type="entry name" value="P-loop_NTPase"/>
</dbReference>
<dbReference type="RefSeq" id="WP_220635892.1">
    <property type="nucleotide sequence ID" value="NZ_CAJQUM010000001.1"/>
</dbReference>
<dbReference type="Gene3D" id="3.40.50.300">
    <property type="entry name" value="P-loop containing nucleotide triphosphate hydrolases"/>
    <property type="match status" value="1"/>
</dbReference>
<dbReference type="Gene3D" id="1.10.10.60">
    <property type="entry name" value="Homeodomain-like"/>
    <property type="match status" value="1"/>
</dbReference>
<sequence>MAQILVVDDEVGIRELLSEILRDEGHDVTQAESAAVARTAREMARPDLVLLDIWMPDTDGITLLKEWAANGKLNMPIIMMSGHATIETAVEATKIGALDFLEKPIGMQKLLAAVKRALDHGKRPTYNELSLAAFPRSSVLKELKKRLEQLSAVNRSVLLRSSPGGIIELAARTLQASGRPWLDLSSDTHPLSLEDLKSASGGVIYAEELGRLVRLQHKNLLFVAERLERFNLRLVAGTDLDPPALAAQGWDEGILGRTFSARIGVPTLSELRDEIPDIAAQLLTRLVETGETPLRRLSTAAQNILRQHDWPGGYAELKAAIKSLAIAALEEEINGDEVQQLVSPGNQNPGVSLGLALDVMSRPLREAREVFERMYFEFHLAKDGGNMTRLAEKTGLERTHLYRKLKDLGLR</sequence>
<dbReference type="GO" id="GO:0000160">
    <property type="term" value="P:phosphorelay signal transduction system"/>
    <property type="evidence" value="ECO:0007669"/>
    <property type="project" value="UniProtKB-KW"/>
</dbReference>
<proteinExistence type="predicted"/>
<dbReference type="Pfam" id="PF25601">
    <property type="entry name" value="AAA_lid_14"/>
    <property type="match status" value="1"/>
</dbReference>
<reference evidence="10" key="1">
    <citation type="submission" date="2021-04" db="EMBL/GenBank/DDBJ databases">
        <authorList>
            <person name="Hornung B."/>
        </authorList>
    </citation>
    <scope>NUCLEOTIDE SEQUENCE</scope>
    <source>
        <strain evidence="10">G5G6</strain>
    </source>
</reference>
<keyword evidence="5" id="KW-0805">Transcription regulation</keyword>
<dbReference type="InterPro" id="IPR058031">
    <property type="entry name" value="AAA_lid_NorR"/>
</dbReference>
<keyword evidence="11" id="KW-1185">Reference proteome</keyword>
<dbReference type="Gene3D" id="1.10.8.60">
    <property type="match status" value="1"/>
</dbReference>
<dbReference type="InterPro" id="IPR002197">
    <property type="entry name" value="HTH_Fis"/>
</dbReference>
<dbReference type="AlphaFoldDB" id="A0A916J7U6"/>
<dbReference type="CDD" id="cd17550">
    <property type="entry name" value="REC_NtrX-like"/>
    <property type="match status" value="1"/>
</dbReference>
<evidence type="ECO:0000256" key="7">
    <source>
        <dbReference type="PROSITE-ProRule" id="PRU00169"/>
    </source>
</evidence>
<dbReference type="FunFam" id="3.40.50.2300:FF:000018">
    <property type="entry name" value="DNA-binding transcriptional regulator NtrC"/>
    <property type="match status" value="1"/>
</dbReference>
<dbReference type="PANTHER" id="PTHR32071">
    <property type="entry name" value="TRANSCRIPTIONAL REGULATORY PROTEIN"/>
    <property type="match status" value="1"/>
</dbReference>
<keyword evidence="10" id="KW-0238">DNA-binding</keyword>
<name>A0A916J7U6_9PROT</name>
<keyword evidence="4" id="KW-0902">Two-component regulatory system</keyword>
<evidence type="ECO:0000256" key="6">
    <source>
        <dbReference type="ARBA" id="ARBA00023163"/>
    </source>
</evidence>
<keyword evidence="6" id="KW-0804">Transcription</keyword>
<keyword evidence="2" id="KW-0547">Nucleotide-binding</keyword>
<feature type="modified residue" description="4-aspartylphosphate" evidence="7">
    <location>
        <position position="52"/>
    </location>
</feature>
<organism evidence="10 11">
    <name type="scientific">Georgfuchsia toluolica</name>
    <dbReference type="NCBI Taxonomy" id="424218"/>
    <lineage>
        <taxon>Bacteria</taxon>
        <taxon>Pseudomonadati</taxon>
        <taxon>Pseudomonadota</taxon>
        <taxon>Betaproteobacteria</taxon>
        <taxon>Nitrosomonadales</taxon>
        <taxon>Sterolibacteriaceae</taxon>
        <taxon>Georgfuchsia</taxon>
    </lineage>
</organism>
<dbReference type="InterPro" id="IPR002078">
    <property type="entry name" value="Sigma_54_int"/>
</dbReference>
<keyword evidence="1 7" id="KW-0597">Phosphoprotein</keyword>
<dbReference type="InterPro" id="IPR009057">
    <property type="entry name" value="Homeodomain-like_sf"/>
</dbReference>
<feature type="domain" description="Sigma-54 factor interaction" evidence="8">
    <location>
        <begin position="133"/>
        <end position="326"/>
    </location>
</feature>
<evidence type="ECO:0000256" key="1">
    <source>
        <dbReference type="ARBA" id="ARBA00022553"/>
    </source>
</evidence>
<dbReference type="Pfam" id="PF02954">
    <property type="entry name" value="HTH_8"/>
    <property type="match status" value="1"/>
</dbReference>
<dbReference type="SUPFAM" id="SSF52172">
    <property type="entry name" value="CheY-like"/>
    <property type="match status" value="1"/>
</dbReference>
<comment type="caution">
    <text evidence="10">The sequence shown here is derived from an EMBL/GenBank/DDBJ whole genome shotgun (WGS) entry which is preliminary data.</text>
</comment>
<evidence type="ECO:0000256" key="5">
    <source>
        <dbReference type="ARBA" id="ARBA00023015"/>
    </source>
</evidence>
<dbReference type="SMART" id="SM00448">
    <property type="entry name" value="REC"/>
    <property type="match status" value="1"/>
</dbReference>
<evidence type="ECO:0000256" key="4">
    <source>
        <dbReference type="ARBA" id="ARBA00023012"/>
    </source>
</evidence>
<dbReference type="InterPro" id="IPR011006">
    <property type="entry name" value="CheY-like_superfamily"/>
</dbReference>
<evidence type="ECO:0000256" key="3">
    <source>
        <dbReference type="ARBA" id="ARBA00022840"/>
    </source>
</evidence>
<dbReference type="Gene3D" id="3.40.50.2300">
    <property type="match status" value="1"/>
</dbReference>